<dbReference type="Bgee" id="ENSCSAG00000008205">
    <property type="expression patterns" value="Expressed in Ammon's horn and 4 other cell types or tissues"/>
</dbReference>
<feature type="region of interest" description="Disordered" evidence="1">
    <location>
        <begin position="1"/>
        <end position="27"/>
    </location>
</feature>
<evidence type="ECO:0000256" key="1">
    <source>
        <dbReference type="SAM" id="MobiDB-lite"/>
    </source>
</evidence>
<dbReference type="AlphaFoldDB" id="A0A0D9R783"/>
<proteinExistence type="predicted"/>
<accession>A0A0D9R783</accession>
<dbReference type="eggNOG" id="ENOG502TERC">
    <property type="taxonomic scope" value="Eukaryota"/>
</dbReference>
<organism evidence="2 3">
    <name type="scientific">Chlorocebus sabaeus</name>
    <name type="common">Green monkey</name>
    <name type="synonym">Simia sabaea</name>
    <dbReference type="NCBI Taxonomy" id="60711"/>
    <lineage>
        <taxon>Eukaryota</taxon>
        <taxon>Metazoa</taxon>
        <taxon>Chordata</taxon>
        <taxon>Craniata</taxon>
        <taxon>Vertebrata</taxon>
        <taxon>Euteleostomi</taxon>
        <taxon>Mammalia</taxon>
        <taxon>Eutheria</taxon>
        <taxon>Euarchontoglires</taxon>
        <taxon>Primates</taxon>
        <taxon>Haplorrhini</taxon>
        <taxon>Catarrhini</taxon>
        <taxon>Cercopithecidae</taxon>
        <taxon>Cercopithecinae</taxon>
        <taxon>Chlorocebus</taxon>
    </lineage>
</organism>
<reference evidence="2" key="2">
    <citation type="submission" date="2025-08" db="UniProtKB">
        <authorList>
            <consortium name="Ensembl"/>
        </authorList>
    </citation>
    <scope>IDENTIFICATION</scope>
</reference>
<dbReference type="Proteomes" id="UP000029965">
    <property type="component" value="Chromosome 14"/>
</dbReference>
<name>A0A0D9R783_CHLSB</name>
<dbReference type="EMBL" id="AQIB01033195">
    <property type="status" value="NOT_ANNOTATED_CDS"/>
    <property type="molecule type" value="Genomic_DNA"/>
</dbReference>
<dbReference type="Ensembl" id="ENSCSAT00000006256.1">
    <property type="protein sequence ID" value="ENSCSAP00000004472.1"/>
    <property type="gene ID" value="ENSCSAG00000008205.1"/>
</dbReference>
<reference evidence="2 3" key="1">
    <citation type="submission" date="2014-03" db="EMBL/GenBank/DDBJ databases">
        <authorList>
            <person name="Warren W."/>
            <person name="Wilson R.K."/>
        </authorList>
    </citation>
    <scope>NUCLEOTIDE SEQUENCE</scope>
</reference>
<reference evidence="2" key="3">
    <citation type="submission" date="2025-09" db="UniProtKB">
        <authorList>
            <consortium name="Ensembl"/>
        </authorList>
    </citation>
    <scope>IDENTIFICATION</scope>
</reference>
<protein>
    <submittedName>
        <fullName evidence="2">Uncharacterized protein</fullName>
    </submittedName>
</protein>
<evidence type="ECO:0000313" key="2">
    <source>
        <dbReference type="Ensembl" id="ENSCSAP00000004472.1"/>
    </source>
</evidence>
<sequence length="112" mass="12504">MGRKSPRWGRPLEEEGTLVKKKTKTNHSHDRATLVVFSRAPERRMESFLYEDLDADGAYRCVGPCARKAMMARTGVSATNNWAHPCSSTQTAMLSLRKCGRLHTLLRTPGSA</sequence>
<keyword evidence="3" id="KW-1185">Reference proteome</keyword>
<evidence type="ECO:0000313" key="3">
    <source>
        <dbReference type="Proteomes" id="UP000029965"/>
    </source>
</evidence>